<dbReference type="SUPFAM" id="SSF48619">
    <property type="entry name" value="Phospholipase A2, PLA2"/>
    <property type="match status" value="1"/>
</dbReference>
<dbReference type="GO" id="GO:0005509">
    <property type="term" value="F:calcium ion binding"/>
    <property type="evidence" value="ECO:0007669"/>
    <property type="project" value="InterPro"/>
</dbReference>
<dbReference type="OrthoDB" id="3935740at2759"/>
<keyword evidence="6" id="KW-1185">Reference proteome</keyword>
<dbReference type="GO" id="GO:0050482">
    <property type="term" value="P:arachidonate secretion"/>
    <property type="evidence" value="ECO:0007669"/>
    <property type="project" value="InterPro"/>
</dbReference>
<feature type="compositionally biased region" description="Basic and acidic residues" evidence="3">
    <location>
        <begin position="212"/>
        <end position="230"/>
    </location>
</feature>
<dbReference type="Gene3D" id="1.20.90.10">
    <property type="entry name" value="Phospholipase A2 domain"/>
    <property type="match status" value="1"/>
</dbReference>
<dbReference type="HOGENOM" id="CLU_093969_0_0_1"/>
<dbReference type="InterPro" id="IPR036444">
    <property type="entry name" value="PLipase_A2_dom_sf"/>
</dbReference>
<dbReference type="OMA" id="ICQYRCR"/>
<reference evidence="5 6" key="1">
    <citation type="journal article" date="2007" name="Nature">
        <title>Evolution of genes and genomes on the Drosophila phylogeny.</title>
        <authorList>
            <consortium name="Drosophila 12 Genomes Consortium"/>
            <person name="Clark A.G."/>
            <person name="Eisen M.B."/>
            <person name="Smith D.R."/>
            <person name="Bergman C.M."/>
            <person name="Oliver B."/>
            <person name="Markow T.A."/>
            <person name="Kaufman T.C."/>
            <person name="Kellis M."/>
            <person name="Gelbart W."/>
            <person name="Iyer V.N."/>
            <person name="Pollard D.A."/>
            <person name="Sackton T.B."/>
            <person name="Larracuente A.M."/>
            <person name="Singh N.D."/>
            <person name="Abad J.P."/>
            <person name="Abt D.N."/>
            <person name="Adryan B."/>
            <person name="Aguade M."/>
            <person name="Akashi H."/>
            <person name="Anderson W.W."/>
            <person name="Aquadro C.F."/>
            <person name="Ardell D.H."/>
            <person name="Arguello R."/>
            <person name="Artieri C.G."/>
            <person name="Barbash D.A."/>
            <person name="Barker D."/>
            <person name="Barsanti P."/>
            <person name="Batterham P."/>
            <person name="Batzoglou S."/>
            <person name="Begun D."/>
            <person name="Bhutkar A."/>
            <person name="Blanco E."/>
            <person name="Bosak S.A."/>
            <person name="Bradley R.K."/>
            <person name="Brand A.D."/>
            <person name="Brent M.R."/>
            <person name="Brooks A.N."/>
            <person name="Brown R.H."/>
            <person name="Butlin R.K."/>
            <person name="Caggese C."/>
            <person name="Calvi B.R."/>
            <person name="Bernardo de Carvalho A."/>
            <person name="Caspi A."/>
            <person name="Castrezana S."/>
            <person name="Celniker S.E."/>
            <person name="Chang J.L."/>
            <person name="Chapple C."/>
            <person name="Chatterji S."/>
            <person name="Chinwalla A."/>
            <person name="Civetta A."/>
            <person name="Clifton S.W."/>
            <person name="Comeron J.M."/>
            <person name="Costello J.C."/>
            <person name="Coyne J.A."/>
            <person name="Daub J."/>
            <person name="David R.G."/>
            <person name="Delcher A.L."/>
            <person name="Delehaunty K."/>
            <person name="Do C.B."/>
            <person name="Ebling H."/>
            <person name="Edwards K."/>
            <person name="Eickbush T."/>
            <person name="Evans J.D."/>
            <person name="Filipski A."/>
            <person name="Findeiss S."/>
            <person name="Freyhult E."/>
            <person name="Fulton L."/>
            <person name="Fulton R."/>
            <person name="Garcia A.C."/>
            <person name="Gardiner A."/>
            <person name="Garfield D.A."/>
            <person name="Garvin B.E."/>
            <person name="Gibson G."/>
            <person name="Gilbert D."/>
            <person name="Gnerre S."/>
            <person name="Godfrey J."/>
            <person name="Good R."/>
            <person name="Gotea V."/>
            <person name="Gravely B."/>
            <person name="Greenberg A.J."/>
            <person name="Griffiths-Jones S."/>
            <person name="Gross S."/>
            <person name="Guigo R."/>
            <person name="Gustafson E.A."/>
            <person name="Haerty W."/>
            <person name="Hahn M.W."/>
            <person name="Halligan D.L."/>
            <person name="Halpern A.L."/>
            <person name="Halter G.M."/>
            <person name="Han M.V."/>
            <person name="Heger A."/>
            <person name="Hillier L."/>
            <person name="Hinrichs A.S."/>
            <person name="Holmes I."/>
            <person name="Hoskins R.A."/>
            <person name="Hubisz M.J."/>
            <person name="Hultmark D."/>
            <person name="Huntley M.A."/>
            <person name="Jaffe D.B."/>
            <person name="Jagadeeshan S."/>
            <person name="Jeck W.R."/>
            <person name="Johnson J."/>
            <person name="Jones C.D."/>
            <person name="Jordan W.C."/>
            <person name="Karpen G.H."/>
            <person name="Kataoka E."/>
            <person name="Keightley P.D."/>
            <person name="Kheradpour P."/>
            <person name="Kirkness E.F."/>
            <person name="Koerich L.B."/>
            <person name="Kristiansen K."/>
            <person name="Kudrna D."/>
            <person name="Kulathinal R.J."/>
            <person name="Kumar S."/>
            <person name="Kwok R."/>
            <person name="Lander E."/>
            <person name="Langley C.H."/>
            <person name="Lapoint R."/>
            <person name="Lazzaro B.P."/>
            <person name="Lee S.J."/>
            <person name="Levesque L."/>
            <person name="Li R."/>
            <person name="Lin C.F."/>
            <person name="Lin M.F."/>
            <person name="Lindblad-Toh K."/>
            <person name="Llopart A."/>
            <person name="Long M."/>
            <person name="Low L."/>
            <person name="Lozovsky E."/>
            <person name="Lu J."/>
            <person name="Luo M."/>
            <person name="Machado C.A."/>
            <person name="Makalowski W."/>
            <person name="Marzo M."/>
            <person name="Matsuda M."/>
            <person name="Matzkin L."/>
            <person name="McAllister B."/>
            <person name="McBride C.S."/>
            <person name="McKernan B."/>
            <person name="McKernan K."/>
            <person name="Mendez-Lago M."/>
            <person name="Minx P."/>
            <person name="Mollenhauer M.U."/>
            <person name="Montooth K."/>
            <person name="Mount S.M."/>
            <person name="Mu X."/>
            <person name="Myers E."/>
            <person name="Negre B."/>
            <person name="Newfeld S."/>
            <person name="Nielsen R."/>
            <person name="Noor M.A."/>
            <person name="O'Grady P."/>
            <person name="Pachter L."/>
            <person name="Papaceit M."/>
            <person name="Parisi M.J."/>
            <person name="Parisi M."/>
            <person name="Parts L."/>
            <person name="Pedersen J.S."/>
            <person name="Pesole G."/>
            <person name="Phillippy A.M."/>
            <person name="Ponting C.P."/>
            <person name="Pop M."/>
            <person name="Porcelli D."/>
            <person name="Powell J.R."/>
            <person name="Prohaska S."/>
            <person name="Pruitt K."/>
            <person name="Puig M."/>
            <person name="Quesneville H."/>
            <person name="Ram K.R."/>
            <person name="Rand D."/>
            <person name="Rasmussen M.D."/>
            <person name="Reed L.K."/>
            <person name="Reenan R."/>
            <person name="Reily A."/>
            <person name="Remington K.A."/>
            <person name="Rieger T.T."/>
            <person name="Ritchie M.G."/>
            <person name="Robin C."/>
            <person name="Rogers Y.H."/>
            <person name="Rohde C."/>
            <person name="Rozas J."/>
            <person name="Rubenfield M.J."/>
            <person name="Ruiz A."/>
            <person name="Russo S."/>
            <person name="Salzberg S.L."/>
            <person name="Sanchez-Gracia A."/>
            <person name="Saranga D.J."/>
            <person name="Sato H."/>
            <person name="Schaeffer S.W."/>
            <person name="Schatz M.C."/>
            <person name="Schlenke T."/>
            <person name="Schwartz R."/>
            <person name="Segarra C."/>
            <person name="Singh R.S."/>
            <person name="Sirot L."/>
            <person name="Sirota M."/>
            <person name="Sisneros N.B."/>
            <person name="Smith C.D."/>
            <person name="Smith T.F."/>
            <person name="Spieth J."/>
            <person name="Stage D.E."/>
            <person name="Stark A."/>
            <person name="Stephan W."/>
            <person name="Strausberg R.L."/>
            <person name="Strempel S."/>
            <person name="Sturgill D."/>
            <person name="Sutton G."/>
            <person name="Sutton G.G."/>
            <person name="Tao W."/>
            <person name="Teichmann S."/>
            <person name="Tobari Y.N."/>
            <person name="Tomimura Y."/>
            <person name="Tsolas J.M."/>
            <person name="Valente V.L."/>
            <person name="Venter E."/>
            <person name="Venter J.C."/>
            <person name="Vicario S."/>
            <person name="Vieira F.G."/>
            <person name="Vilella A.J."/>
            <person name="Villasante A."/>
            <person name="Walenz B."/>
            <person name="Wang J."/>
            <person name="Wasserman M."/>
            <person name="Watts T."/>
            <person name="Wilson D."/>
            <person name="Wilson R.K."/>
            <person name="Wing R.A."/>
            <person name="Wolfner M.F."/>
            <person name="Wong A."/>
            <person name="Wong G.K."/>
            <person name="Wu C.I."/>
            <person name="Wu G."/>
            <person name="Yamamoto D."/>
            <person name="Yang H.P."/>
            <person name="Yang S.P."/>
            <person name="Yorke J.A."/>
            <person name="Yoshida K."/>
            <person name="Zdobnov E."/>
            <person name="Zhang P."/>
            <person name="Zhang Y."/>
            <person name="Zimin A.V."/>
            <person name="Baldwin J."/>
            <person name="Abdouelleil A."/>
            <person name="Abdulkadir J."/>
            <person name="Abebe A."/>
            <person name="Abera B."/>
            <person name="Abreu J."/>
            <person name="Acer S.C."/>
            <person name="Aftuck L."/>
            <person name="Alexander A."/>
            <person name="An P."/>
            <person name="Anderson E."/>
            <person name="Anderson S."/>
            <person name="Arachi H."/>
            <person name="Azer M."/>
            <person name="Bachantsang P."/>
            <person name="Barry A."/>
            <person name="Bayul T."/>
            <person name="Berlin A."/>
            <person name="Bessette D."/>
            <person name="Bloom T."/>
            <person name="Blye J."/>
            <person name="Boguslavskiy L."/>
            <person name="Bonnet C."/>
            <person name="Boukhgalter B."/>
            <person name="Bourzgui I."/>
            <person name="Brown A."/>
            <person name="Cahill P."/>
            <person name="Channer S."/>
            <person name="Cheshatsang Y."/>
            <person name="Chuda L."/>
            <person name="Citroen M."/>
            <person name="Collymore A."/>
            <person name="Cooke P."/>
            <person name="Costello M."/>
            <person name="D'Aco K."/>
            <person name="Daza R."/>
            <person name="De Haan G."/>
            <person name="DeGray S."/>
            <person name="DeMaso C."/>
            <person name="Dhargay N."/>
            <person name="Dooley K."/>
            <person name="Dooley E."/>
            <person name="Doricent M."/>
            <person name="Dorje P."/>
            <person name="Dorjee K."/>
            <person name="Dupes A."/>
            <person name="Elong R."/>
            <person name="Falk J."/>
            <person name="Farina A."/>
            <person name="Faro S."/>
            <person name="Ferguson D."/>
            <person name="Fisher S."/>
            <person name="Foley C.D."/>
            <person name="Franke A."/>
            <person name="Friedrich D."/>
            <person name="Gadbois L."/>
            <person name="Gearin G."/>
            <person name="Gearin C.R."/>
            <person name="Giannoukos G."/>
            <person name="Goode T."/>
            <person name="Graham J."/>
            <person name="Grandbois E."/>
            <person name="Grewal S."/>
            <person name="Gyaltsen K."/>
            <person name="Hafez N."/>
            <person name="Hagos B."/>
            <person name="Hall J."/>
            <person name="Henson C."/>
            <person name="Hollinger A."/>
            <person name="Honan T."/>
            <person name="Huard M.D."/>
            <person name="Hughes L."/>
            <person name="Hurhula B."/>
            <person name="Husby M.E."/>
            <person name="Kamat A."/>
            <person name="Kanga B."/>
            <person name="Kashin S."/>
            <person name="Khazanovich D."/>
            <person name="Kisner P."/>
            <person name="Lance K."/>
            <person name="Lara M."/>
            <person name="Lee W."/>
            <person name="Lennon N."/>
            <person name="Letendre F."/>
            <person name="LeVine R."/>
            <person name="Lipovsky A."/>
            <person name="Liu X."/>
            <person name="Liu J."/>
            <person name="Liu S."/>
            <person name="Lokyitsang T."/>
            <person name="Lokyitsang Y."/>
            <person name="Lubonja R."/>
            <person name="Lui A."/>
            <person name="MacDonald P."/>
            <person name="Magnisalis V."/>
            <person name="Maru K."/>
            <person name="Matthews C."/>
            <person name="McCusker W."/>
            <person name="McDonough S."/>
            <person name="Mehta T."/>
            <person name="Meldrim J."/>
            <person name="Meneus L."/>
            <person name="Mihai O."/>
            <person name="Mihalev A."/>
            <person name="Mihova T."/>
            <person name="Mittelman R."/>
            <person name="Mlenga V."/>
            <person name="Montmayeur A."/>
            <person name="Mulrain L."/>
            <person name="Navidi A."/>
            <person name="Naylor J."/>
            <person name="Negash T."/>
            <person name="Nguyen T."/>
            <person name="Nguyen N."/>
            <person name="Nicol R."/>
            <person name="Norbu C."/>
            <person name="Norbu N."/>
            <person name="Novod N."/>
            <person name="O'Neill B."/>
            <person name="Osman S."/>
            <person name="Markiewicz E."/>
            <person name="Oyono O.L."/>
            <person name="Patti C."/>
            <person name="Phunkhang P."/>
            <person name="Pierre F."/>
            <person name="Priest M."/>
            <person name="Raghuraman S."/>
            <person name="Rege F."/>
            <person name="Reyes R."/>
            <person name="Rise C."/>
            <person name="Rogov P."/>
            <person name="Ross K."/>
            <person name="Ryan E."/>
            <person name="Settipalli S."/>
            <person name="Shea T."/>
            <person name="Sherpa N."/>
            <person name="Shi L."/>
            <person name="Shih D."/>
            <person name="Sparrow T."/>
            <person name="Spaulding J."/>
            <person name="Stalker J."/>
            <person name="Stange-Thomann N."/>
            <person name="Stavropoulos S."/>
            <person name="Stone C."/>
            <person name="Strader C."/>
            <person name="Tesfaye S."/>
            <person name="Thomson T."/>
            <person name="Thoulutsang Y."/>
            <person name="Thoulutsang D."/>
            <person name="Topham K."/>
            <person name="Topping I."/>
            <person name="Tsamla T."/>
            <person name="Vassiliev H."/>
            <person name="Vo A."/>
            <person name="Wangchuk T."/>
            <person name="Wangdi T."/>
            <person name="Weiand M."/>
            <person name="Wilkinson J."/>
            <person name="Wilson A."/>
            <person name="Yadav S."/>
            <person name="Young G."/>
            <person name="Yu Q."/>
            <person name="Zembek L."/>
            <person name="Zhong D."/>
            <person name="Zimmer A."/>
            <person name="Zwirko Z."/>
            <person name="Jaffe D.B."/>
            <person name="Alvarez P."/>
            <person name="Brockman W."/>
            <person name="Butler J."/>
            <person name="Chin C."/>
            <person name="Gnerre S."/>
            <person name="Grabherr M."/>
            <person name="Kleber M."/>
            <person name="Mauceli E."/>
            <person name="MacCallum I."/>
        </authorList>
    </citation>
    <scope>NUCLEOTIDE SEQUENCE [LARGE SCALE GENOMIC DNA]</scope>
    <source>
        <strain evidence="6">Tucson 15287-2541.00</strain>
    </source>
</reference>
<dbReference type="PhylomeDB" id="B4J3Q0"/>
<feature type="chain" id="PRO_5002808010" evidence="4">
    <location>
        <begin position="22"/>
        <end position="230"/>
    </location>
</feature>
<dbReference type="InParanoid" id="B4J3Q0"/>
<dbReference type="PANTHER" id="PTHR12824">
    <property type="entry name" value="GROUP XII SECRETORY PHOSPHOLIPASE A2 FAMILY MEMBER"/>
    <property type="match status" value="1"/>
</dbReference>
<dbReference type="KEGG" id="dgr:6557359"/>
<evidence type="ECO:0000313" key="5">
    <source>
        <dbReference type="EMBL" id="EDV97281.1"/>
    </source>
</evidence>
<gene>
    <name evidence="5" type="primary">Dgri\GH14770</name>
    <name evidence="5" type="ORF">Dgri_GH14770</name>
</gene>
<keyword evidence="2" id="KW-0964">Secreted</keyword>
<dbReference type="GO" id="GO:0006644">
    <property type="term" value="P:phospholipid metabolic process"/>
    <property type="evidence" value="ECO:0007669"/>
    <property type="project" value="InterPro"/>
</dbReference>
<evidence type="ECO:0000313" key="6">
    <source>
        <dbReference type="Proteomes" id="UP000001070"/>
    </source>
</evidence>
<dbReference type="EMBL" id="CH916366">
    <property type="protein sequence ID" value="EDV97281.1"/>
    <property type="molecule type" value="Genomic_DNA"/>
</dbReference>
<accession>B4J3Q0</accession>
<dbReference type="GO" id="GO:0016042">
    <property type="term" value="P:lipid catabolic process"/>
    <property type="evidence" value="ECO:0007669"/>
    <property type="project" value="InterPro"/>
</dbReference>
<feature type="region of interest" description="Disordered" evidence="3">
    <location>
        <begin position="208"/>
        <end position="230"/>
    </location>
</feature>
<dbReference type="Pfam" id="PF06951">
    <property type="entry name" value="PLA2G12"/>
    <property type="match status" value="1"/>
</dbReference>
<evidence type="ECO:0000256" key="4">
    <source>
        <dbReference type="SAM" id="SignalP"/>
    </source>
</evidence>
<dbReference type="PANTHER" id="PTHR12824:SF8">
    <property type="entry name" value="GXIVSPLA2, ISOFORM A"/>
    <property type="match status" value="1"/>
</dbReference>
<dbReference type="STRING" id="7222.B4J3Q0"/>
<organism evidence="6">
    <name type="scientific">Drosophila grimshawi</name>
    <name type="common">Hawaiian fruit fly</name>
    <name type="synonym">Idiomyia grimshawi</name>
    <dbReference type="NCBI Taxonomy" id="7222"/>
    <lineage>
        <taxon>Eukaryota</taxon>
        <taxon>Metazoa</taxon>
        <taxon>Ecdysozoa</taxon>
        <taxon>Arthropoda</taxon>
        <taxon>Hexapoda</taxon>
        <taxon>Insecta</taxon>
        <taxon>Pterygota</taxon>
        <taxon>Neoptera</taxon>
        <taxon>Endopterygota</taxon>
        <taxon>Diptera</taxon>
        <taxon>Brachycera</taxon>
        <taxon>Muscomorpha</taxon>
        <taxon>Ephydroidea</taxon>
        <taxon>Drosophilidae</taxon>
        <taxon>Drosophila</taxon>
        <taxon>Hawaiian Drosophila</taxon>
    </lineage>
</organism>
<comment type="subcellular location">
    <subcellularLocation>
        <location evidence="1">Secreted</location>
    </subcellularLocation>
</comment>
<evidence type="ECO:0000256" key="2">
    <source>
        <dbReference type="ARBA" id="ARBA00022525"/>
    </source>
</evidence>
<feature type="signal peptide" evidence="4">
    <location>
        <begin position="1"/>
        <end position="21"/>
    </location>
</feature>
<name>B4J3Q0_DROGR</name>
<keyword evidence="4" id="KW-0732">Signal</keyword>
<dbReference type="PROSITE" id="PS00118">
    <property type="entry name" value="PA2_HIS"/>
    <property type="match status" value="1"/>
</dbReference>
<dbReference type="eggNOG" id="ENOG502QU22">
    <property type="taxonomic scope" value="Eukaryota"/>
</dbReference>
<protein>
    <submittedName>
        <fullName evidence="5">GH14770</fullName>
    </submittedName>
</protein>
<sequence length="230" mass="25836">MQFSWMKLAIYLLTFLTYAYSGYGSSTIVHLRDAIIAAEAIFGDVFKNFITIVRKFRTVHEVFDAAVEENCVFQCPTPPESGGGTAPRAVQNKFYVPTADGCGSLGLRISTDYLPAAEMETCCNAHDICYDTCNSDKELCDLDFKRCLYRYCDSYEKSIASDLMTKGCKAAAKMLFTGTLTLGCKSYLDSQQRSCYCAPSKSTNFNGNKYANSKEKQQRQKYGWKDRNEI</sequence>
<dbReference type="AlphaFoldDB" id="B4J3Q0"/>
<dbReference type="GO" id="GO:0005576">
    <property type="term" value="C:extracellular region"/>
    <property type="evidence" value="ECO:0007669"/>
    <property type="project" value="UniProtKB-SubCell"/>
</dbReference>
<evidence type="ECO:0000256" key="3">
    <source>
        <dbReference type="SAM" id="MobiDB-lite"/>
    </source>
</evidence>
<evidence type="ECO:0000256" key="1">
    <source>
        <dbReference type="ARBA" id="ARBA00004613"/>
    </source>
</evidence>
<dbReference type="InterPro" id="IPR010711">
    <property type="entry name" value="PLA2G12"/>
</dbReference>
<dbReference type="InterPro" id="IPR033113">
    <property type="entry name" value="PLA2_histidine"/>
</dbReference>
<proteinExistence type="predicted"/>
<dbReference type="Proteomes" id="UP000001070">
    <property type="component" value="Unassembled WGS sequence"/>
</dbReference>
<dbReference type="GO" id="GO:0004623">
    <property type="term" value="F:phospholipase A2 activity"/>
    <property type="evidence" value="ECO:0007669"/>
    <property type="project" value="InterPro"/>
</dbReference>
<dbReference type="FunCoup" id="B4J3Q0">
    <property type="interactions" value="175"/>
</dbReference>